<dbReference type="InterPro" id="IPR000719">
    <property type="entry name" value="Prot_kinase_dom"/>
</dbReference>
<dbReference type="PANTHER" id="PTHR44167:SF24">
    <property type="entry name" value="SERINE_THREONINE-PROTEIN KINASE CHK2"/>
    <property type="match status" value="1"/>
</dbReference>
<dbReference type="EMBL" id="NPBQ01000106">
    <property type="protein sequence ID" value="PAD81890.1"/>
    <property type="molecule type" value="Genomic_DNA"/>
</dbReference>
<keyword evidence="1" id="KW-0723">Serine/threonine-protein kinase</keyword>
<organism evidence="1 2">
    <name type="scientific">Niallia circulans</name>
    <name type="common">Bacillus circulans</name>
    <dbReference type="NCBI Taxonomy" id="1397"/>
    <lineage>
        <taxon>Bacteria</taxon>
        <taxon>Bacillati</taxon>
        <taxon>Bacillota</taxon>
        <taxon>Bacilli</taxon>
        <taxon>Bacillales</taxon>
        <taxon>Bacillaceae</taxon>
        <taxon>Niallia</taxon>
    </lineage>
</organism>
<dbReference type="Pfam" id="PF00069">
    <property type="entry name" value="Pkinase"/>
    <property type="match status" value="1"/>
</dbReference>
<protein>
    <submittedName>
        <fullName evidence="1">Serine/threonine protein kinase</fullName>
    </submittedName>
</protein>
<reference evidence="1 2" key="1">
    <citation type="submission" date="2017-07" db="EMBL/GenBank/DDBJ databases">
        <title>Isolation and whole genome analysis of endospore-forming bacteria from heroin.</title>
        <authorList>
            <person name="Kalinowski J."/>
            <person name="Ahrens B."/>
            <person name="Al-Dilaimi A."/>
            <person name="Winkler A."/>
            <person name="Wibberg D."/>
            <person name="Schleenbecker U."/>
            <person name="Ruckert C."/>
            <person name="Wolfel R."/>
            <person name="Grass G."/>
        </authorList>
    </citation>
    <scope>NUCLEOTIDE SEQUENCE [LARGE SCALE GENOMIC DNA]</scope>
    <source>
        <strain evidence="1 2">7521-2</strain>
    </source>
</reference>
<gene>
    <name evidence="1" type="ORF">CHH57_17715</name>
</gene>
<dbReference type="KEGG" id="bcir:C2I06_01645"/>
<dbReference type="InterPro" id="IPR017441">
    <property type="entry name" value="Protein_kinase_ATP_BS"/>
</dbReference>
<keyword evidence="1" id="KW-0808">Transferase</keyword>
<proteinExistence type="predicted"/>
<dbReference type="SUPFAM" id="SSF56112">
    <property type="entry name" value="Protein kinase-like (PK-like)"/>
    <property type="match status" value="1"/>
</dbReference>
<dbReference type="PROSITE" id="PS00107">
    <property type="entry name" value="PROTEIN_KINASE_ATP"/>
    <property type="match status" value="1"/>
</dbReference>
<dbReference type="GO" id="GO:0004674">
    <property type="term" value="F:protein serine/threonine kinase activity"/>
    <property type="evidence" value="ECO:0007669"/>
    <property type="project" value="UniProtKB-KW"/>
</dbReference>
<name>A0A268F940_NIACI</name>
<evidence type="ECO:0000313" key="2">
    <source>
        <dbReference type="Proteomes" id="UP000216961"/>
    </source>
</evidence>
<dbReference type="GO" id="GO:0005524">
    <property type="term" value="F:ATP binding"/>
    <property type="evidence" value="ECO:0007669"/>
    <property type="project" value="UniProtKB-UniRule"/>
</dbReference>
<dbReference type="Proteomes" id="UP000216961">
    <property type="component" value="Unassembled WGS sequence"/>
</dbReference>
<evidence type="ECO:0000313" key="1">
    <source>
        <dbReference type="EMBL" id="PAD81890.1"/>
    </source>
</evidence>
<comment type="caution">
    <text evidence="1">The sequence shown here is derived from an EMBL/GenBank/DDBJ whole genome shotgun (WGS) entry which is preliminary data.</text>
</comment>
<dbReference type="RefSeq" id="WP_095332299.1">
    <property type="nucleotide sequence ID" value="NZ_CP026031.1"/>
</dbReference>
<dbReference type="PANTHER" id="PTHR44167">
    <property type="entry name" value="OVARIAN-SPECIFIC SERINE/THREONINE-PROTEIN KINASE LOK-RELATED"/>
    <property type="match status" value="1"/>
</dbReference>
<dbReference type="Gene3D" id="1.10.510.10">
    <property type="entry name" value="Transferase(Phosphotransferase) domain 1"/>
    <property type="match status" value="1"/>
</dbReference>
<sequence length="257" mass="30590">MKWSYLTRWIFDRPHKKGTTLYTYEVEKCLGLGAYGIIYLCKDRMGKKYVVKQLRPSKGKKQRERMRFKDEGELLRKIDCHAIPSLLDVFTIEKHHYYVMEYINGENIEDLLFFQKQKFTEFESLRMMKQLLSIINYLHDHHIYHTDIRPPNVILKQKKVYLIDFGLAKRVDIDNLKEVSNSRQDDYYDFGQMLLFLLYSNFKGKKGKKRTWLEELTLHPATVQLLKRLLGISIHYSSGVEIEKDLDNALAILKEAN</sequence>
<accession>A0A268F940</accession>
<dbReference type="AlphaFoldDB" id="A0A268F940"/>
<dbReference type="InterPro" id="IPR011009">
    <property type="entry name" value="Kinase-like_dom_sf"/>
</dbReference>
<keyword evidence="1" id="KW-0418">Kinase</keyword>
<dbReference type="PROSITE" id="PS50011">
    <property type="entry name" value="PROTEIN_KINASE_DOM"/>
    <property type="match status" value="1"/>
</dbReference>